<sequence length="233" mass="26427">MVDLVLSGGDRKRYTGYQVTCNCFSISDGELQDVGVGLYPSMSLLNHDCRPNCVMMFEGKTLKLRAIRVIRACEELTISYTDVLAPCPERHSHLQEQYHFLCQCKRCSTADRDREMLAGEKSAWMSLRDSIPHLQQLQSEQRILYRRITLPDTGLLDLATDACISLDDYERALEYGSRALQPYKSLRLAGPPLAVATATKSATLKLMGFSSMTSQAKPVMEEEFRRRRIIFVC</sequence>
<organism evidence="7 8">
    <name type="scientific">Triplophysa tibetana</name>
    <dbReference type="NCBI Taxonomy" id="1572043"/>
    <lineage>
        <taxon>Eukaryota</taxon>
        <taxon>Metazoa</taxon>
        <taxon>Chordata</taxon>
        <taxon>Craniata</taxon>
        <taxon>Vertebrata</taxon>
        <taxon>Euteleostomi</taxon>
        <taxon>Actinopterygii</taxon>
        <taxon>Neopterygii</taxon>
        <taxon>Teleostei</taxon>
        <taxon>Ostariophysi</taxon>
        <taxon>Cypriniformes</taxon>
        <taxon>Nemacheilidae</taxon>
        <taxon>Triplophysa</taxon>
    </lineage>
</organism>
<dbReference type="AlphaFoldDB" id="A0A5A9NN81"/>
<dbReference type="EC" id="2.1.1.354" evidence="1"/>
<dbReference type="EMBL" id="SOYY01000015">
    <property type="protein sequence ID" value="KAA0710908.1"/>
    <property type="molecule type" value="Genomic_DNA"/>
</dbReference>
<proteinExistence type="predicted"/>
<dbReference type="Gene3D" id="2.170.270.10">
    <property type="entry name" value="SET domain"/>
    <property type="match status" value="1"/>
</dbReference>
<feature type="domain" description="SET" evidence="6">
    <location>
        <begin position="1"/>
        <end position="81"/>
    </location>
</feature>
<keyword evidence="4" id="KW-0949">S-adenosyl-L-methionine</keyword>
<dbReference type="PANTHER" id="PTHR12197:SF288">
    <property type="entry name" value="HISTONE-LYSINE N-METHYLTRANSFERASE SMYD3"/>
    <property type="match status" value="1"/>
</dbReference>
<name>A0A5A9NN81_9TELE</name>
<dbReference type="Gene3D" id="1.25.40.970">
    <property type="match status" value="1"/>
</dbReference>
<evidence type="ECO:0000313" key="8">
    <source>
        <dbReference type="Proteomes" id="UP000324632"/>
    </source>
</evidence>
<dbReference type="GO" id="GO:0140999">
    <property type="term" value="F:histone H3K4 trimethyltransferase activity"/>
    <property type="evidence" value="ECO:0007669"/>
    <property type="project" value="UniProtKB-EC"/>
</dbReference>
<dbReference type="PROSITE" id="PS50280">
    <property type="entry name" value="SET"/>
    <property type="match status" value="1"/>
</dbReference>
<comment type="caution">
    <text evidence="7">The sequence shown here is derived from an EMBL/GenBank/DDBJ whole genome shotgun (WGS) entry which is preliminary data.</text>
</comment>
<dbReference type="GO" id="GO:0005634">
    <property type="term" value="C:nucleus"/>
    <property type="evidence" value="ECO:0007669"/>
    <property type="project" value="TreeGrafter"/>
</dbReference>
<keyword evidence="2 7" id="KW-0489">Methyltransferase</keyword>
<reference evidence="7 8" key="1">
    <citation type="journal article" date="2019" name="Mol. Ecol. Resour.">
        <title>Chromosome-level genome assembly of Triplophysa tibetana, a fish adapted to the harsh high-altitude environment of the Tibetan Plateau.</title>
        <authorList>
            <person name="Yang X."/>
            <person name="Liu H."/>
            <person name="Ma Z."/>
            <person name="Zou Y."/>
            <person name="Zou M."/>
            <person name="Mao Y."/>
            <person name="Li X."/>
            <person name="Wang H."/>
            <person name="Chen T."/>
            <person name="Wang W."/>
            <person name="Yang R."/>
        </authorList>
    </citation>
    <scope>NUCLEOTIDE SEQUENCE [LARGE SCALE GENOMIC DNA]</scope>
    <source>
        <strain evidence="7">TTIB1903HZAU</strain>
        <tissue evidence="7">Muscle</tissue>
    </source>
</reference>
<dbReference type="InterPro" id="IPR001214">
    <property type="entry name" value="SET_dom"/>
</dbReference>
<dbReference type="Proteomes" id="UP000324632">
    <property type="component" value="Chromosome 15"/>
</dbReference>
<protein>
    <recommendedName>
        <fullName evidence="1">[histone H3]-lysine(4) N-trimethyltransferase</fullName>
        <ecNumber evidence="1">2.1.1.354</ecNumber>
    </recommendedName>
</protein>
<dbReference type="PANTHER" id="PTHR12197">
    <property type="entry name" value="HISTONE-LYSINE N-METHYLTRANSFERASE SMYD"/>
    <property type="match status" value="1"/>
</dbReference>
<dbReference type="InterPro" id="IPR046341">
    <property type="entry name" value="SET_dom_sf"/>
</dbReference>
<evidence type="ECO:0000256" key="3">
    <source>
        <dbReference type="ARBA" id="ARBA00022679"/>
    </source>
</evidence>
<accession>A0A5A9NN81</accession>
<dbReference type="FunFam" id="2.170.270.10:FF:000013">
    <property type="entry name" value="Histone-lysine N-methyltransferase SMYD1 isoform 1"/>
    <property type="match status" value="1"/>
</dbReference>
<dbReference type="InterPro" id="IPR050869">
    <property type="entry name" value="H3K4_H4K5_MeTrfase"/>
</dbReference>
<evidence type="ECO:0000256" key="4">
    <source>
        <dbReference type="ARBA" id="ARBA00022691"/>
    </source>
</evidence>
<keyword evidence="3 7" id="KW-0808">Transferase</keyword>
<evidence type="ECO:0000259" key="6">
    <source>
        <dbReference type="PROSITE" id="PS50280"/>
    </source>
</evidence>
<gene>
    <name evidence="7" type="ORF">E1301_Tti002984</name>
</gene>
<evidence type="ECO:0000256" key="1">
    <source>
        <dbReference type="ARBA" id="ARBA00012182"/>
    </source>
</evidence>
<evidence type="ECO:0000256" key="5">
    <source>
        <dbReference type="ARBA" id="ARBA00047571"/>
    </source>
</evidence>
<dbReference type="SUPFAM" id="SSF82199">
    <property type="entry name" value="SET domain"/>
    <property type="match status" value="1"/>
</dbReference>
<dbReference type="Pfam" id="PF00856">
    <property type="entry name" value="SET"/>
    <property type="match status" value="1"/>
</dbReference>
<comment type="catalytic activity">
    <reaction evidence="5">
        <text>L-lysyl(4)-[histone H3] + 3 S-adenosyl-L-methionine = N(6),N(6),N(6)-trimethyl-L-lysyl(4)-[histone H3] + 3 S-adenosyl-L-homocysteine + 3 H(+)</text>
        <dbReference type="Rhea" id="RHEA:60260"/>
        <dbReference type="Rhea" id="RHEA-COMP:15537"/>
        <dbReference type="Rhea" id="RHEA-COMP:15547"/>
        <dbReference type="ChEBI" id="CHEBI:15378"/>
        <dbReference type="ChEBI" id="CHEBI:29969"/>
        <dbReference type="ChEBI" id="CHEBI:57856"/>
        <dbReference type="ChEBI" id="CHEBI:59789"/>
        <dbReference type="ChEBI" id="CHEBI:61961"/>
        <dbReference type="EC" id="2.1.1.354"/>
    </reaction>
</comment>
<keyword evidence="8" id="KW-1185">Reference proteome</keyword>
<dbReference type="GO" id="GO:0032259">
    <property type="term" value="P:methylation"/>
    <property type="evidence" value="ECO:0007669"/>
    <property type="project" value="UniProtKB-KW"/>
</dbReference>
<evidence type="ECO:0000313" key="7">
    <source>
        <dbReference type="EMBL" id="KAA0710908.1"/>
    </source>
</evidence>
<evidence type="ECO:0000256" key="2">
    <source>
        <dbReference type="ARBA" id="ARBA00022603"/>
    </source>
</evidence>